<protein>
    <submittedName>
        <fullName evidence="2">Uncharacterized protein</fullName>
    </submittedName>
</protein>
<dbReference type="Proteomes" id="UP001367508">
    <property type="component" value="Unassembled WGS sequence"/>
</dbReference>
<keyword evidence="3" id="KW-1185">Reference proteome</keyword>
<evidence type="ECO:0000313" key="3">
    <source>
        <dbReference type="Proteomes" id="UP001367508"/>
    </source>
</evidence>
<proteinExistence type="predicted"/>
<gene>
    <name evidence="2" type="ORF">VNO77_24601</name>
</gene>
<sequence>MDRDGLIEAIKAEESGQPNIHHKSIIIITSHDMCQSRHPNKVPFRTVSYHVTVFRYPIVFPLFHFTLLTILLILTSHFSGNVLPQCILSEARTQNQNITLDLTKTIN</sequence>
<evidence type="ECO:0000256" key="1">
    <source>
        <dbReference type="SAM" id="Phobius"/>
    </source>
</evidence>
<name>A0AAN9QCT0_CANGL</name>
<dbReference type="AlphaFoldDB" id="A0AAN9QCT0"/>
<keyword evidence="1" id="KW-1133">Transmembrane helix</keyword>
<feature type="transmembrane region" description="Helical" evidence="1">
    <location>
        <begin position="53"/>
        <end position="74"/>
    </location>
</feature>
<accession>A0AAN9QCT0</accession>
<organism evidence="2 3">
    <name type="scientific">Canavalia gladiata</name>
    <name type="common">Sword bean</name>
    <name type="synonym">Dolichos gladiatus</name>
    <dbReference type="NCBI Taxonomy" id="3824"/>
    <lineage>
        <taxon>Eukaryota</taxon>
        <taxon>Viridiplantae</taxon>
        <taxon>Streptophyta</taxon>
        <taxon>Embryophyta</taxon>
        <taxon>Tracheophyta</taxon>
        <taxon>Spermatophyta</taxon>
        <taxon>Magnoliopsida</taxon>
        <taxon>eudicotyledons</taxon>
        <taxon>Gunneridae</taxon>
        <taxon>Pentapetalae</taxon>
        <taxon>rosids</taxon>
        <taxon>fabids</taxon>
        <taxon>Fabales</taxon>
        <taxon>Fabaceae</taxon>
        <taxon>Papilionoideae</taxon>
        <taxon>50 kb inversion clade</taxon>
        <taxon>NPAAA clade</taxon>
        <taxon>indigoferoid/millettioid clade</taxon>
        <taxon>Phaseoleae</taxon>
        <taxon>Canavalia</taxon>
    </lineage>
</organism>
<dbReference type="EMBL" id="JAYMYQ010000005">
    <property type="protein sequence ID" value="KAK7330407.1"/>
    <property type="molecule type" value="Genomic_DNA"/>
</dbReference>
<reference evidence="2 3" key="1">
    <citation type="submission" date="2024-01" db="EMBL/GenBank/DDBJ databases">
        <title>The genomes of 5 underutilized Papilionoideae crops provide insights into root nodulation and disease resistanc.</title>
        <authorList>
            <person name="Jiang F."/>
        </authorList>
    </citation>
    <scope>NUCLEOTIDE SEQUENCE [LARGE SCALE GENOMIC DNA]</scope>
    <source>
        <strain evidence="2">LVBAO_FW01</strain>
        <tissue evidence="2">Leaves</tissue>
    </source>
</reference>
<keyword evidence="1" id="KW-0812">Transmembrane</keyword>
<evidence type="ECO:0000313" key="2">
    <source>
        <dbReference type="EMBL" id="KAK7330407.1"/>
    </source>
</evidence>
<keyword evidence="1" id="KW-0472">Membrane</keyword>
<comment type="caution">
    <text evidence="2">The sequence shown here is derived from an EMBL/GenBank/DDBJ whole genome shotgun (WGS) entry which is preliminary data.</text>
</comment>